<keyword evidence="5 12" id="KW-0997">Cell inner membrane</keyword>
<dbReference type="Pfam" id="PF03605">
    <property type="entry name" value="DcuA_DcuB"/>
    <property type="match status" value="1"/>
</dbReference>
<feature type="transmembrane region" description="Helical" evidence="13">
    <location>
        <begin position="361"/>
        <end position="385"/>
    </location>
</feature>
<evidence type="ECO:0000256" key="12">
    <source>
        <dbReference type="PIRNR" id="PIRNR004539"/>
    </source>
</evidence>
<feature type="transmembrane region" description="Helical" evidence="13">
    <location>
        <begin position="6"/>
        <end position="38"/>
    </location>
</feature>
<comment type="catalytic activity">
    <reaction evidence="9">
        <text>L-aspartate(in) + succinate(out) = L-aspartate(out) + succinate(in)</text>
        <dbReference type="Rhea" id="RHEA:29343"/>
        <dbReference type="ChEBI" id="CHEBI:29991"/>
        <dbReference type="ChEBI" id="CHEBI:30031"/>
    </reaction>
    <physiologicalReaction direction="right-to-left" evidence="9">
        <dbReference type="Rhea" id="RHEA:29345"/>
    </physiologicalReaction>
</comment>
<dbReference type="Proteomes" id="UP000604737">
    <property type="component" value="Unassembled WGS sequence"/>
</dbReference>
<keyword evidence="6 13" id="KW-0812">Transmembrane</keyword>
<comment type="catalytic activity">
    <reaction evidence="10">
        <text>(S)-malate(in) + succinate(out) = (S)-malate(out) + succinate(in)</text>
        <dbReference type="Rhea" id="RHEA:29327"/>
        <dbReference type="ChEBI" id="CHEBI:15589"/>
        <dbReference type="ChEBI" id="CHEBI:30031"/>
    </reaction>
    <physiologicalReaction direction="right-to-left" evidence="10">
        <dbReference type="Rhea" id="RHEA:29329"/>
    </physiologicalReaction>
</comment>
<keyword evidence="3 12" id="KW-0813">Transport</keyword>
<dbReference type="PIRSF" id="PIRSF004539">
    <property type="entry name" value="C4-dicrbxl_trns"/>
    <property type="match status" value="1"/>
</dbReference>
<evidence type="ECO:0000256" key="7">
    <source>
        <dbReference type="ARBA" id="ARBA00022989"/>
    </source>
</evidence>
<evidence type="ECO:0000256" key="4">
    <source>
        <dbReference type="ARBA" id="ARBA00022475"/>
    </source>
</evidence>
<evidence type="ECO:0000313" key="15">
    <source>
        <dbReference type="Proteomes" id="UP000604737"/>
    </source>
</evidence>
<comment type="catalytic activity">
    <reaction evidence="11">
        <text>fumarate(in) + succinate(out) = fumarate(out) + succinate(in)</text>
        <dbReference type="Rhea" id="RHEA:29323"/>
        <dbReference type="ChEBI" id="CHEBI:29806"/>
        <dbReference type="ChEBI" id="CHEBI:30031"/>
    </reaction>
    <physiologicalReaction direction="right-to-left" evidence="11">
        <dbReference type="Rhea" id="RHEA:29325"/>
    </physiologicalReaction>
</comment>
<comment type="similarity">
    <text evidence="2 12">Belongs to the DcuA/DcuB transporter (TC 2.A.13.1) family.</text>
</comment>
<evidence type="ECO:0000256" key="3">
    <source>
        <dbReference type="ARBA" id="ARBA00022448"/>
    </source>
</evidence>
<dbReference type="NCBIfam" id="TIGR00770">
    <property type="entry name" value="Dcu"/>
    <property type="match status" value="1"/>
</dbReference>
<evidence type="ECO:0000256" key="1">
    <source>
        <dbReference type="ARBA" id="ARBA00004429"/>
    </source>
</evidence>
<evidence type="ECO:0000256" key="6">
    <source>
        <dbReference type="ARBA" id="ARBA00022692"/>
    </source>
</evidence>
<proteinExistence type="inferred from homology"/>
<organism evidence="14 15">
    <name type="scientific">Jeongeupia chitinilytica</name>
    <dbReference type="NCBI Taxonomy" id="1041641"/>
    <lineage>
        <taxon>Bacteria</taxon>
        <taxon>Pseudomonadati</taxon>
        <taxon>Pseudomonadota</taxon>
        <taxon>Betaproteobacteria</taxon>
        <taxon>Neisseriales</taxon>
        <taxon>Chitinibacteraceae</taxon>
        <taxon>Jeongeupia</taxon>
    </lineage>
</organism>
<evidence type="ECO:0000313" key="14">
    <source>
        <dbReference type="EMBL" id="GHD61138.1"/>
    </source>
</evidence>
<dbReference type="NCBIfam" id="NF009136">
    <property type="entry name" value="PRK12489.1"/>
    <property type="match status" value="1"/>
</dbReference>
<evidence type="ECO:0000256" key="13">
    <source>
        <dbReference type="SAM" id="Phobius"/>
    </source>
</evidence>
<dbReference type="EMBL" id="BMYO01000003">
    <property type="protein sequence ID" value="GHD61138.1"/>
    <property type="molecule type" value="Genomic_DNA"/>
</dbReference>
<evidence type="ECO:0000256" key="5">
    <source>
        <dbReference type="ARBA" id="ARBA00022519"/>
    </source>
</evidence>
<evidence type="ECO:0000256" key="8">
    <source>
        <dbReference type="ARBA" id="ARBA00023136"/>
    </source>
</evidence>
<keyword evidence="7 13" id="KW-1133">Transmembrane helix</keyword>
<name>A0ABQ3H0F4_9NEIS</name>
<dbReference type="PANTHER" id="PTHR36106:SF1">
    <property type="entry name" value="ANAEROBIC C4-DICARBOXYLATE TRANSPORTER DCUB"/>
    <property type="match status" value="1"/>
</dbReference>
<feature type="transmembrane region" description="Helical" evidence="13">
    <location>
        <begin position="414"/>
        <end position="436"/>
    </location>
</feature>
<evidence type="ECO:0000256" key="9">
    <source>
        <dbReference type="ARBA" id="ARBA00034237"/>
    </source>
</evidence>
<reference evidence="15" key="1">
    <citation type="journal article" date="2019" name="Int. J. Syst. Evol. Microbiol.">
        <title>The Global Catalogue of Microorganisms (GCM) 10K type strain sequencing project: providing services to taxonomists for standard genome sequencing and annotation.</title>
        <authorList>
            <consortium name="The Broad Institute Genomics Platform"/>
            <consortium name="The Broad Institute Genome Sequencing Center for Infectious Disease"/>
            <person name="Wu L."/>
            <person name="Ma J."/>
        </authorList>
    </citation>
    <scope>NUCLEOTIDE SEQUENCE [LARGE SCALE GENOMIC DNA]</scope>
    <source>
        <strain evidence="15">KCTC 23701</strain>
    </source>
</reference>
<feature type="transmembrane region" description="Helical" evidence="13">
    <location>
        <begin position="262"/>
        <end position="281"/>
    </location>
</feature>
<accession>A0ABQ3H0F4</accession>
<evidence type="ECO:0000256" key="11">
    <source>
        <dbReference type="ARBA" id="ARBA00034287"/>
    </source>
</evidence>
<feature type="transmembrane region" description="Helical" evidence="13">
    <location>
        <begin position="168"/>
        <end position="187"/>
    </location>
</feature>
<keyword evidence="4 12" id="KW-1003">Cell membrane</keyword>
<gene>
    <name evidence="14" type="primary">dcuB</name>
    <name evidence="14" type="ORF">GCM10007350_15340</name>
</gene>
<comment type="caution">
    <text evidence="14">The sequence shown here is derived from an EMBL/GenBank/DDBJ whole genome shotgun (WGS) entry which is preliminary data.</text>
</comment>
<feature type="transmembrane region" description="Helical" evidence="13">
    <location>
        <begin position="88"/>
        <end position="110"/>
    </location>
</feature>
<feature type="transmembrane region" description="Helical" evidence="13">
    <location>
        <begin position="50"/>
        <end position="68"/>
    </location>
</feature>
<keyword evidence="15" id="KW-1185">Reference proteome</keyword>
<evidence type="ECO:0000256" key="10">
    <source>
        <dbReference type="ARBA" id="ARBA00034284"/>
    </source>
</evidence>
<protein>
    <recommendedName>
        <fullName evidence="12">C4-dicarboxylate transporter</fullName>
    </recommendedName>
</protein>
<feature type="transmembrane region" description="Helical" evidence="13">
    <location>
        <begin position="223"/>
        <end position="242"/>
    </location>
</feature>
<sequence length="437" mass="45624">MLLLEFAVVLAAILIGARLGGIGLGVMGGLGLAVLTFVFGLKPATAPIDVMLMIVAVITAAGCLQAAGGMDYLVHIAEKLLRRHPKRITWFAPLVTYSFTLFAGTGHVAYSVLPVIAEVARESGVRPERPLSISVISSQAGITASPISAATVALLSLLSPSGVHLSDILMIAIPATLLGTLAGAFVASRLGVELDKDPVYQARLAAGDLQAVTKTARPALPGAAKWSVGIFLAAAFSVVLLGSFPSLRPSWSTAGIVVQLDMAQAIEMVMLSASALILLCSKVNPDQVVRGSVFRAGAAAVIGIFGVAWMGDTFIQGNMAFFSENIRSAVTTAPWLFALALFAMSILLYSQAATIRALMPLGLALGLPAPALIAMFPSVNGYFFIPNYPTVIAAINFDQTGTTRIGRWLLNHSFMLPGLTCSVMSVGSGFVLSHFLL</sequence>
<comment type="subcellular location">
    <subcellularLocation>
        <location evidence="1 12">Cell inner membrane</location>
        <topology evidence="1 12">Multi-pass membrane protein</topology>
    </subcellularLocation>
</comment>
<dbReference type="RefSeq" id="WP_189459640.1">
    <property type="nucleotide sequence ID" value="NZ_BMYO01000003.1"/>
</dbReference>
<evidence type="ECO:0000256" key="2">
    <source>
        <dbReference type="ARBA" id="ARBA00006413"/>
    </source>
</evidence>
<feature type="transmembrane region" description="Helical" evidence="13">
    <location>
        <begin position="331"/>
        <end position="349"/>
    </location>
</feature>
<feature type="transmembrane region" description="Helical" evidence="13">
    <location>
        <begin position="293"/>
        <end position="311"/>
    </location>
</feature>
<dbReference type="PANTHER" id="PTHR36106">
    <property type="entry name" value="ANAEROBIC C4-DICARBOXYLATE TRANSPORTER DCUB"/>
    <property type="match status" value="1"/>
</dbReference>
<keyword evidence="8 12" id="KW-0472">Membrane</keyword>
<dbReference type="InterPro" id="IPR004668">
    <property type="entry name" value="Anaer_Dcu_memb_transpt"/>
</dbReference>
<dbReference type="NCBIfam" id="NF006927">
    <property type="entry name" value="PRK09412.1"/>
    <property type="match status" value="1"/>
</dbReference>
<comment type="function">
    <text evidence="12">Responsible for the transport of C4-dicarboxylates.</text>
</comment>